<dbReference type="PANTHER" id="PTHR30126">
    <property type="entry name" value="HTH-TYPE TRANSCRIPTIONAL REGULATOR"/>
    <property type="match status" value="1"/>
</dbReference>
<evidence type="ECO:0000256" key="3">
    <source>
        <dbReference type="ARBA" id="ARBA00023125"/>
    </source>
</evidence>
<evidence type="ECO:0000259" key="5">
    <source>
        <dbReference type="PROSITE" id="PS50931"/>
    </source>
</evidence>
<organism evidence="6 7">
    <name type="scientific">Paralcaligenes ureilyticus</name>
    <dbReference type="NCBI Taxonomy" id="627131"/>
    <lineage>
        <taxon>Bacteria</taxon>
        <taxon>Pseudomonadati</taxon>
        <taxon>Pseudomonadota</taxon>
        <taxon>Betaproteobacteria</taxon>
        <taxon>Burkholderiales</taxon>
        <taxon>Alcaligenaceae</taxon>
        <taxon>Paralcaligenes</taxon>
    </lineage>
</organism>
<keyword evidence="2" id="KW-0805">Transcription regulation</keyword>
<evidence type="ECO:0000313" key="7">
    <source>
        <dbReference type="Proteomes" id="UP000295525"/>
    </source>
</evidence>
<dbReference type="AlphaFoldDB" id="A0A4R3LV37"/>
<accession>A0A4R3LV37</accession>
<keyword evidence="7" id="KW-1185">Reference proteome</keyword>
<protein>
    <submittedName>
        <fullName evidence="6">DNA-binding transcriptional LysR family regulator</fullName>
    </submittedName>
</protein>
<dbReference type="InterPro" id="IPR036390">
    <property type="entry name" value="WH_DNA-bd_sf"/>
</dbReference>
<dbReference type="Pfam" id="PF03466">
    <property type="entry name" value="LysR_substrate"/>
    <property type="match status" value="1"/>
</dbReference>
<dbReference type="RefSeq" id="WP_132583772.1">
    <property type="nucleotide sequence ID" value="NZ_SMAJ01000012.1"/>
</dbReference>
<evidence type="ECO:0000256" key="4">
    <source>
        <dbReference type="ARBA" id="ARBA00023163"/>
    </source>
</evidence>
<dbReference type="Gene3D" id="3.40.190.290">
    <property type="match status" value="1"/>
</dbReference>
<dbReference type="GO" id="GO:0003700">
    <property type="term" value="F:DNA-binding transcription factor activity"/>
    <property type="evidence" value="ECO:0007669"/>
    <property type="project" value="InterPro"/>
</dbReference>
<dbReference type="Pfam" id="PF00126">
    <property type="entry name" value="HTH_1"/>
    <property type="match status" value="1"/>
</dbReference>
<dbReference type="SUPFAM" id="SSF46785">
    <property type="entry name" value="Winged helix' DNA-binding domain"/>
    <property type="match status" value="1"/>
</dbReference>
<dbReference type="SUPFAM" id="SSF53850">
    <property type="entry name" value="Periplasmic binding protein-like II"/>
    <property type="match status" value="1"/>
</dbReference>
<comment type="similarity">
    <text evidence="1">Belongs to the LysR transcriptional regulatory family.</text>
</comment>
<evidence type="ECO:0000313" key="6">
    <source>
        <dbReference type="EMBL" id="TCT04422.1"/>
    </source>
</evidence>
<dbReference type="Gene3D" id="1.10.10.10">
    <property type="entry name" value="Winged helix-like DNA-binding domain superfamily/Winged helix DNA-binding domain"/>
    <property type="match status" value="1"/>
</dbReference>
<proteinExistence type="inferred from homology"/>
<keyword evidence="4" id="KW-0804">Transcription</keyword>
<dbReference type="GO" id="GO:0000976">
    <property type="term" value="F:transcription cis-regulatory region binding"/>
    <property type="evidence" value="ECO:0007669"/>
    <property type="project" value="TreeGrafter"/>
</dbReference>
<dbReference type="Proteomes" id="UP000295525">
    <property type="component" value="Unassembled WGS sequence"/>
</dbReference>
<dbReference type="EMBL" id="SMAJ01000012">
    <property type="protein sequence ID" value="TCT04422.1"/>
    <property type="molecule type" value="Genomic_DNA"/>
</dbReference>
<feature type="domain" description="HTH lysR-type" evidence="5">
    <location>
        <begin position="1"/>
        <end position="60"/>
    </location>
</feature>
<dbReference type="PRINTS" id="PR00039">
    <property type="entry name" value="HTHLYSR"/>
</dbReference>
<name>A0A4R3LV37_9BURK</name>
<dbReference type="PROSITE" id="PS50931">
    <property type="entry name" value="HTH_LYSR"/>
    <property type="match status" value="1"/>
</dbReference>
<dbReference type="FunFam" id="1.10.10.10:FF:000001">
    <property type="entry name" value="LysR family transcriptional regulator"/>
    <property type="match status" value="1"/>
</dbReference>
<dbReference type="InterPro" id="IPR036388">
    <property type="entry name" value="WH-like_DNA-bd_sf"/>
</dbReference>
<sequence>MNSFDRQIRYFRVIAELKSLSQAAEALGLTQSGISRQLGSLEEHLGVPLFYRTGRGVELTPAGSFLQSQTHTAYETIDNALASIKGHDAATQGKLKIATVHTLSYYFMAEIVAKFLGVRPTTTVSLVARSSPEVVTLVERGDVDLGFVYDSAVASDRLNSTPLFDDRMCLIVNRQYKAKSQSIDLNKHRLSLVVFPPHYALRRMLHSSGLEFDTVAEAETIAVMLDLVSSGVGYCILPDRIHTKLLAEYSLRKIAIDQPLLTRRVVAITKIAVPPSSLTQLMLDAALGNLSR</sequence>
<dbReference type="InterPro" id="IPR005119">
    <property type="entry name" value="LysR_subst-bd"/>
</dbReference>
<reference evidence="6 7" key="1">
    <citation type="submission" date="2019-03" db="EMBL/GenBank/DDBJ databases">
        <title>Genomic Encyclopedia of Type Strains, Phase IV (KMG-IV): sequencing the most valuable type-strain genomes for metagenomic binning, comparative biology and taxonomic classification.</title>
        <authorList>
            <person name="Goeker M."/>
        </authorList>
    </citation>
    <scope>NUCLEOTIDE SEQUENCE [LARGE SCALE GENOMIC DNA]</scope>
    <source>
        <strain evidence="6 7">DSM 24591</strain>
    </source>
</reference>
<dbReference type="PANTHER" id="PTHR30126:SF40">
    <property type="entry name" value="HTH-TYPE TRANSCRIPTIONAL REGULATOR GLTR"/>
    <property type="match status" value="1"/>
</dbReference>
<dbReference type="CDD" id="cd05466">
    <property type="entry name" value="PBP2_LTTR_substrate"/>
    <property type="match status" value="1"/>
</dbReference>
<dbReference type="InterPro" id="IPR000847">
    <property type="entry name" value="LysR_HTH_N"/>
</dbReference>
<evidence type="ECO:0000256" key="1">
    <source>
        <dbReference type="ARBA" id="ARBA00009437"/>
    </source>
</evidence>
<keyword evidence="3 6" id="KW-0238">DNA-binding</keyword>
<gene>
    <name evidence="6" type="ORF">EDC26_11214</name>
</gene>
<dbReference type="OrthoDB" id="8650466at2"/>
<comment type="caution">
    <text evidence="6">The sequence shown here is derived from an EMBL/GenBank/DDBJ whole genome shotgun (WGS) entry which is preliminary data.</text>
</comment>
<evidence type="ECO:0000256" key="2">
    <source>
        <dbReference type="ARBA" id="ARBA00023015"/>
    </source>
</evidence>